<dbReference type="SUPFAM" id="SSF46785">
    <property type="entry name" value="Winged helix' DNA-binding domain"/>
    <property type="match status" value="1"/>
</dbReference>
<dbReference type="EMBL" id="CP104013">
    <property type="protein sequence ID" value="UYP46795.1"/>
    <property type="molecule type" value="Genomic_DNA"/>
</dbReference>
<name>A0ABY6HTF5_9ARCH</name>
<dbReference type="InterPro" id="IPR036390">
    <property type="entry name" value="WH_DNA-bd_sf"/>
</dbReference>
<proteinExistence type="predicted"/>
<gene>
    <name evidence="1" type="ORF">NEF87_003080</name>
</gene>
<reference evidence="1" key="1">
    <citation type="submission" date="2022-09" db="EMBL/GenBank/DDBJ databases">
        <title>Actin cytoskeleton and complex cell architecture in an #Asgard archaeon.</title>
        <authorList>
            <person name="Ponce Toledo R.I."/>
            <person name="Schleper C."/>
            <person name="Rodrigues Oliveira T."/>
            <person name="Wollweber F."/>
            <person name="Xu J."/>
            <person name="Rittmann S."/>
            <person name="Klingl A."/>
            <person name="Pilhofer M."/>
        </authorList>
    </citation>
    <scope>NUCLEOTIDE SEQUENCE</scope>
    <source>
        <strain evidence="1">B-35</strain>
    </source>
</reference>
<dbReference type="Gene3D" id="1.10.10.10">
    <property type="entry name" value="Winged helix-like DNA-binding domain superfamily/Winged helix DNA-binding domain"/>
    <property type="match status" value="1"/>
</dbReference>
<keyword evidence="2" id="KW-1185">Reference proteome</keyword>
<evidence type="ECO:0008006" key="3">
    <source>
        <dbReference type="Google" id="ProtNLM"/>
    </source>
</evidence>
<dbReference type="InterPro" id="IPR036388">
    <property type="entry name" value="WH-like_DNA-bd_sf"/>
</dbReference>
<evidence type="ECO:0000313" key="1">
    <source>
        <dbReference type="EMBL" id="UYP46795.1"/>
    </source>
</evidence>
<sequence length="99" mass="11540">MGATKYRTSNLIIQDILEGILRVEQENLHVKNGIIKSHLIKYTALKTATAEKYLQKMEKAGYITSQEEAWGERKIIVYHTTPTGRERYQWFVKINAEIE</sequence>
<accession>A0ABY6HTF5</accession>
<protein>
    <recommendedName>
        <fullName evidence="3">ArnR1-like winged helix-turn-helix domain-containing protein</fullName>
    </recommendedName>
</protein>
<dbReference type="Proteomes" id="UP001208689">
    <property type="component" value="Chromosome"/>
</dbReference>
<organism evidence="1 2">
    <name type="scientific">Candidatus Lokiarchaeum ossiferum</name>
    <dbReference type="NCBI Taxonomy" id="2951803"/>
    <lineage>
        <taxon>Archaea</taxon>
        <taxon>Promethearchaeati</taxon>
        <taxon>Promethearchaeota</taxon>
        <taxon>Promethearchaeia</taxon>
        <taxon>Promethearchaeales</taxon>
        <taxon>Promethearchaeaceae</taxon>
        <taxon>Candidatus Lokiarchaeum</taxon>
    </lineage>
</organism>
<evidence type="ECO:0000313" key="2">
    <source>
        <dbReference type="Proteomes" id="UP001208689"/>
    </source>
</evidence>